<dbReference type="AlphaFoldDB" id="L7F3A7"/>
<name>L7F3A7_STRT8</name>
<evidence type="ECO:0000256" key="1">
    <source>
        <dbReference type="SAM" id="MobiDB-lite"/>
    </source>
</evidence>
<gene>
    <name evidence="2" type="ORF">STRTUCAR8_01507</name>
</gene>
<dbReference type="PATRIC" id="fig|698760.3.peg.5047"/>
<protein>
    <submittedName>
        <fullName evidence="2">Uncharacterized protein</fullName>
    </submittedName>
</protein>
<dbReference type="GeneID" id="97406716"/>
<evidence type="ECO:0000313" key="3">
    <source>
        <dbReference type="Proteomes" id="UP000010931"/>
    </source>
</evidence>
<keyword evidence="3" id="KW-1185">Reference proteome</keyword>
<dbReference type="EMBL" id="AEJB01000361">
    <property type="protein sequence ID" value="ELP66078.1"/>
    <property type="molecule type" value="Genomic_DNA"/>
</dbReference>
<organism evidence="2 3">
    <name type="scientific">Streptomyces turgidiscabies (strain Car8)</name>
    <dbReference type="NCBI Taxonomy" id="698760"/>
    <lineage>
        <taxon>Bacteria</taxon>
        <taxon>Bacillati</taxon>
        <taxon>Actinomycetota</taxon>
        <taxon>Actinomycetes</taxon>
        <taxon>Kitasatosporales</taxon>
        <taxon>Streptomycetaceae</taxon>
        <taxon>Streptomyces</taxon>
    </lineage>
</organism>
<sequence>MRPAAEKYQKYSRNDGMPINLPDTKRVVEFVDRLVETVWTHEERLAFEAKYYHRDTKQGIVEFWQDRWLEYAPEIARHGRCVTWKHQRDEWTPYRVDGVRLEDGEIKAVILKDRMGSRWQAWPRDLEPAPEPHKPLVPVRMTTGYRTDPTPNRVSVETAVKVLRMADRYSDAPHDPHWTVTRETYAHHVKVVIKSNRSLLVDSIRVPHGVALLAADGRFQITHTWGGHATRRWHARFCDQFLGTYATDVEAADRLHTFNVKRMG</sequence>
<comment type="caution">
    <text evidence="2">The sequence shown here is derived from an EMBL/GenBank/DDBJ whole genome shotgun (WGS) entry which is preliminary data.</text>
</comment>
<feature type="region of interest" description="Disordered" evidence="1">
    <location>
        <begin position="130"/>
        <end position="151"/>
    </location>
</feature>
<accession>L7F3A7</accession>
<dbReference type="Proteomes" id="UP000010931">
    <property type="component" value="Unassembled WGS sequence"/>
</dbReference>
<reference evidence="2 3" key="1">
    <citation type="journal article" date="2011" name="Plasmid">
        <title>Streptomyces turgidiscabies Car8 contains a modular pathogenicity island that shares virulence genes with other actinobacterial plant pathogens.</title>
        <authorList>
            <person name="Huguet-Tapia J.C."/>
            <person name="Badger J.H."/>
            <person name="Loria R."/>
            <person name="Pettis G.S."/>
        </authorList>
    </citation>
    <scope>NUCLEOTIDE SEQUENCE [LARGE SCALE GENOMIC DNA]</scope>
    <source>
        <strain evidence="2 3">Car8</strain>
    </source>
</reference>
<dbReference type="RefSeq" id="WP_006379015.1">
    <property type="nucleotide sequence ID" value="NZ_AEJB01000361.1"/>
</dbReference>
<dbReference type="STRING" id="85558.T45_07678"/>
<proteinExistence type="predicted"/>
<evidence type="ECO:0000313" key="2">
    <source>
        <dbReference type="EMBL" id="ELP66078.1"/>
    </source>
</evidence>